<dbReference type="Gene3D" id="3.40.190.10">
    <property type="entry name" value="Periplasmic binding protein-like II"/>
    <property type="match status" value="2"/>
</dbReference>
<evidence type="ECO:0000313" key="3">
    <source>
        <dbReference type="Proteomes" id="UP000269591"/>
    </source>
</evidence>
<protein>
    <submittedName>
        <fullName evidence="2">Nitrate ABC transporter substrate-binding protein</fullName>
    </submittedName>
</protein>
<dbReference type="OrthoDB" id="9815602at2"/>
<dbReference type="Pfam" id="PF09084">
    <property type="entry name" value="NMT1"/>
    <property type="match status" value="1"/>
</dbReference>
<reference evidence="3" key="1">
    <citation type="submission" date="2018-05" db="EMBL/GenBank/DDBJ databases">
        <title>Genome Sequencing of selected type strains of the family Eggerthellaceae.</title>
        <authorList>
            <person name="Danylec N."/>
            <person name="Stoll D.A."/>
            <person name="Doetsch A."/>
            <person name="Huch M."/>
        </authorList>
    </citation>
    <scope>NUCLEOTIDE SEQUENCE [LARGE SCALE GENOMIC DNA]</scope>
    <source>
        <strain evidence="3">DSM 24851</strain>
    </source>
</reference>
<feature type="domain" description="SsuA/THI5-like" evidence="1">
    <location>
        <begin position="54"/>
        <end position="260"/>
    </location>
</feature>
<comment type="caution">
    <text evidence="2">The sequence shown here is derived from an EMBL/GenBank/DDBJ whole genome shotgun (WGS) entry which is preliminary data.</text>
</comment>
<organism evidence="2 3">
    <name type="scientific">Slackia equolifaciens</name>
    <dbReference type="NCBI Taxonomy" id="498718"/>
    <lineage>
        <taxon>Bacteria</taxon>
        <taxon>Bacillati</taxon>
        <taxon>Actinomycetota</taxon>
        <taxon>Coriobacteriia</taxon>
        <taxon>Eggerthellales</taxon>
        <taxon>Eggerthellaceae</taxon>
        <taxon>Slackia</taxon>
    </lineage>
</organism>
<keyword evidence="3" id="KW-1185">Reference proteome</keyword>
<sequence>MLTRRKFTQFAAASVAALGAFGIAGCSSSGDESPAQDGEAQTLSMKIGTLQTEDSLPFWIAEANGMYADAGLDTVEIITFQSAQELSTAFAAGEIDGAMTDAQVSAALAASGTAVNLAWVTLGATPDQGRFGIMTSPESGITSLSDLAGKGIGVGSNTVPEYVMDRLMEAAGVPDDQIVGEEIKKLPVRYESMANNQVAAAALPGSLLALGEASGMVLLADDTQGDNISQSVFAVNQSWIDGGGQAALDAVRRAWDAAVEAVNADPESFRALLVEKASLPELVADTYPISTYPEAALPTSEMVDPVLEWMKAKGYLTADVSYDAMKGALAAQ</sequence>
<gene>
    <name evidence="2" type="ORF">DMP06_02265</name>
</gene>
<proteinExistence type="predicted"/>
<dbReference type="Proteomes" id="UP000269591">
    <property type="component" value="Unassembled WGS sequence"/>
</dbReference>
<dbReference type="PANTHER" id="PTHR30024">
    <property type="entry name" value="ALIPHATIC SULFONATES-BINDING PROTEIN-RELATED"/>
    <property type="match status" value="1"/>
</dbReference>
<dbReference type="PROSITE" id="PS51257">
    <property type="entry name" value="PROKAR_LIPOPROTEIN"/>
    <property type="match status" value="1"/>
</dbReference>
<dbReference type="AlphaFoldDB" id="A0A3N0B3D9"/>
<dbReference type="InterPro" id="IPR015168">
    <property type="entry name" value="SsuA/THI5"/>
</dbReference>
<evidence type="ECO:0000259" key="1">
    <source>
        <dbReference type="Pfam" id="PF09084"/>
    </source>
</evidence>
<dbReference type="EMBL" id="QIBX01000002">
    <property type="protein sequence ID" value="RNL41430.1"/>
    <property type="molecule type" value="Genomic_DNA"/>
</dbReference>
<dbReference type="RefSeq" id="WP_123208128.1">
    <property type="nucleotide sequence ID" value="NZ_JBHTHO010000031.1"/>
</dbReference>
<accession>A0A3N0B3D9</accession>
<name>A0A3N0B3D9_9ACTN</name>
<dbReference type="SUPFAM" id="SSF53850">
    <property type="entry name" value="Periplasmic binding protein-like II"/>
    <property type="match status" value="1"/>
</dbReference>
<evidence type="ECO:0000313" key="2">
    <source>
        <dbReference type="EMBL" id="RNL41430.1"/>
    </source>
</evidence>